<evidence type="ECO:0000313" key="2">
    <source>
        <dbReference type="EMBL" id="GAA3038082.1"/>
    </source>
</evidence>
<proteinExistence type="predicted"/>
<dbReference type="InterPro" id="IPR024029">
    <property type="entry name" value="Pyridox_Oxase_FMN-dep"/>
</dbReference>
<feature type="domain" description="Pyridoxamine 5'-phosphate oxidase N-terminal" evidence="1">
    <location>
        <begin position="40"/>
        <end position="154"/>
    </location>
</feature>
<dbReference type="PANTHER" id="PTHR42815">
    <property type="entry name" value="FAD-BINDING, PUTATIVE (AFU_ORTHOLOGUE AFUA_6G07600)-RELATED"/>
    <property type="match status" value="1"/>
</dbReference>
<organism evidence="2 3">
    <name type="scientific">Streptosporangium longisporum</name>
    <dbReference type="NCBI Taxonomy" id="46187"/>
    <lineage>
        <taxon>Bacteria</taxon>
        <taxon>Bacillati</taxon>
        <taxon>Actinomycetota</taxon>
        <taxon>Actinomycetes</taxon>
        <taxon>Streptosporangiales</taxon>
        <taxon>Streptosporangiaceae</taxon>
        <taxon>Streptosporangium</taxon>
    </lineage>
</organism>
<evidence type="ECO:0000259" key="1">
    <source>
        <dbReference type="Pfam" id="PF01243"/>
    </source>
</evidence>
<dbReference type="EMBL" id="BAAAWD010000028">
    <property type="protein sequence ID" value="GAA3038082.1"/>
    <property type="molecule type" value="Genomic_DNA"/>
</dbReference>
<name>A0ABP6LFZ9_9ACTN</name>
<dbReference type="Gene3D" id="2.30.110.10">
    <property type="entry name" value="Electron Transport, Fmn-binding Protein, Chain A"/>
    <property type="match status" value="1"/>
</dbReference>
<comment type="caution">
    <text evidence="2">The sequence shown here is derived from an EMBL/GenBank/DDBJ whole genome shotgun (WGS) entry which is preliminary data.</text>
</comment>
<dbReference type="Proteomes" id="UP001499930">
    <property type="component" value="Unassembled WGS sequence"/>
</dbReference>
<accession>A0ABP6LFZ9</accession>
<dbReference type="RefSeq" id="WP_344906346.1">
    <property type="nucleotide sequence ID" value="NZ_BAAAWD010000028.1"/>
</dbReference>
<dbReference type="NCBIfam" id="TIGR04025">
    <property type="entry name" value="PPOX_FMN_DR2398"/>
    <property type="match status" value="1"/>
</dbReference>
<sequence>MASPDTHDPGRIVTITSEEGLRRVTGEPSEAVLRKDIGRLDEHARTFIGASPFVLLATSGPDGTCDVSPRGEEAGGVLVLDEHTLVIPDRPGNRRIDSLRNIVVNPNVGLLFMVPGTEETLRVNGRAQVVSQAPYMERLSVRGKVPALAISVEVRECFFHCSKAFRRSSLWRPERWPARESLPTLGQIMKDQLSLDAPAELIDEDLNAAARDTLY</sequence>
<reference evidence="3" key="1">
    <citation type="journal article" date="2019" name="Int. J. Syst. Evol. Microbiol.">
        <title>The Global Catalogue of Microorganisms (GCM) 10K type strain sequencing project: providing services to taxonomists for standard genome sequencing and annotation.</title>
        <authorList>
            <consortium name="The Broad Institute Genomics Platform"/>
            <consortium name="The Broad Institute Genome Sequencing Center for Infectious Disease"/>
            <person name="Wu L."/>
            <person name="Ma J."/>
        </authorList>
    </citation>
    <scope>NUCLEOTIDE SEQUENCE [LARGE SCALE GENOMIC DNA]</scope>
    <source>
        <strain evidence="3">JCM 3106</strain>
    </source>
</reference>
<dbReference type="InterPro" id="IPR012349">
    <property type="entry name" value="Split_barrel_FMN-bd"/>
</dbReference>
<keyword evidence="3" id="KW-1185">Reference proteome</keyword>
<dbReference type="SUPFAM" id="SSF50475">
    <property type="entry name" value="FMN-binding split barrel"/>
    <property type="match status" value="1"/>
</dbReference>
<dbReference type="InterPro" id="IPR011576">
    <property type="entry name" value="Pyridox_Oxase_N"/>
</dbReference>
<protein>
    <submittedName>
        <fullName evidence="2">Pyridoxamine 5'-phosphate oxidase family protein</fullName>
    </submittedName>
</protein>
<evidence type="ECO:0000313" key="3">
    <source>
        <dbReference type="Proteomes" id="UP001499930"/>
    </source>
</evidence>
<gene>
    <name evidence="2" type="ORF">GCM10017559_77570</name>
</gene>
<dbReference type="Pfam" id="PF01243">
    <property type="entry name" value="PNPOx_N"/>
    <property type="match status" value="1"/>
</dbReference>
<dbReference type="PANTHER" id="PTHR42815:SF2">
    <property type="entry name" value="FAD-BINDING, PUTATIVE (AFU_ORTHOLOGUE AFUA_6G07600)-RELATED"/>
    <property type="match status" value="1"/>
</dbReference>